<accession>A0A0E9U7B5</accession>
<name>A0A0E9U7B5_ANGAN</name>
<proteinExistence type="predicted"/>
<protein>
    <submittedName>
        <fullName evidence="1">Uncharacterized protein</fullName>
    </submittedName>
</protein>
<reference evidence="1" key="2">
    <citation type="journal article" date="2015" name="Fish Shellfish Immunol.">
        <title>Early steps in the European eel (Anguilla anguilla)-Vibrio vulnificus interaction in the gills: Role of the RtxA13 toxin.</title>
        <authorList>
            <person name="Callol A."/>
            <person name="Pajuelo D."/>
            <person name="Ebbesson L."/>
            <person name="Teles M."/>
            <person name="MacKenzie S."/>
            <person name="Amaro C."/>
        </authorList>
    </citation>
    <scope>NUCLEOTIDE SEQUENCE</scope>
</reference>
<dbReference type="AlphaFoldDB" id="A0A0E9U7B5"/>
<dbReference type="EMBL" id="GBXM01046935">
    <property type="protein sequence ID" value="JAH61642.1"/>
    <property type="molecule type" value="Transcribed_RNA"/>
</dbReference>
<sequence length="18" mass="2037">MIVAVRPRERLIVLANSV</sequence>
<evidence type="ECO:0000313" key="1">
    <source>
        <dbReference type="EMBL" id="JAH61642.1"/>
    </source>
</evidence>
<reference evidence="1" key="1">
    <citation type="submission" date="2014-11" db="EMBL/GenBank/DDBJ databases">
        <authorList>
            <person name="Amaro Gonzalez C."/>
        </authorList>
    </citation>
    <scope>NUCLEOTIDE SEQUENCE</scope>
</reference>
<organism evidence="1">
    <name type="scientific">Anguilla anguilla</name>
    <name type="common">European freshwater eel</name>
    <name type="synonym">Muraena anguilla</name>
    <dbReference type="NCBI Taxonomy" id="7936"/>
    <lineage>
        <taxon>Eukaryota</taxon>
        <taxon>Metazoa</taxon>
        <taxon>Chordata</taxon>
        <taxon>Craniata</taxon>
        <taxon>Vertebrata</taxon>
        <taxon>Euteleostomi</taxon>
        <taxon>Actinopterygii</taxon>
        <taxon>Neopterygii</taxon>
        <taxon>Teleostei</taxon>
        <taxon>Anguilliformes</taxon>
        <taxon>Anguillidae</taxon>
        <taxon>Anguilla</taxon>
    </lineage>
</organism>